<feature type="domain" description="Polymerase/histidinol phosphatase N-terminal" evidence="16">
    <location>
        <begin position="1"/>
        <end position="68"/>
    </location>
</feature>
<dbReference type="SMART" id="SM00481">
    <property type="entry name" value="POLIIIAc"/>
    <property type="match status" value="1"/>
</dbReference>
<dbReference type="Gene3D" id="1.10.150.870">
    <property type="match status" value="1"/>
</dbReference>
<evidence type="ECO:0000313" key="17">
    <source>
        <dbReference type="EMBL" id="TQN47585.1"/>
    </source>
</evidence>
<dbReference type="Gene3D" id="3.20.20.140">
    <property type="entry name" value="Metal-dependent hydrolases"/>
    <property type="match status" value="1"/>
</dbReference>
<dbReference type="RefSeq" id="WP_281287865.1">
    <property type="nucleotide sequence ID" value="NZ_BAAAQC010000005.1"/>
</dbReference>
<evidence type="ECO:0000256" key="1">
    <source>
        <dbReference type="ARBA" id="ARBA00004496"/>
    </source>
</evidence>
<evidence type="ECO:0000256" key="14">
    <source>
        <dbReference type="ARBA" id="ARBA00049244"/>
    </source>
</evidence>
<evidence type="ECO:0000256" key="5">
    <source>
        <dbReference type="ARBA" id="ARBA00017273"/>
    </source>
</evidence>
<dbReference type="Pfam" id="PF14579">
    <property type="entry name" value="HHH_6"/>
    <property type="match status" value="1"/>
</dbReference>
<dbReference type="GO" id="GO:0003676">
    <property type="term" value="F:nucleic acid binding"/>
    <property type="evidence" value="ECO:0007669"/>
    <property type="project" value="InterPro"/>
</dbReference>
<dbReference type="InterPro" id="IPR016195">
    <property type="entry name" value="Pol/histidinol_Pase-like"/>
</dbReference>
<protein>
    <recommendedName>
        <fullName evidence="6">DNA polymerase III subunit alpha</fullName>
        <ecNumber evidence="4">2.7.7.7</ecNumber>
    </recommendedName>
    <alternativeName>
        <fullName evidence="5">Error-prone DNA polymerase</fullName>
    </alternativeName>
</protein>
<keyword evidence="10" id="KW-0235">DNA replication</keyword>
<evidence type="ECO:0000256" key="6">
    <source>
        <dbReference type="ARBA" id="ARBA00019114"/>
    </source>
</evidence>
<dbReference type="CDD" id="cd07431">
    <property type="entry name" value="PHP_PolIIIA"/>
    <property type="match status" value="1"/>
</dbReference>
<dbReference type="NCBIfam" id="TIGR00594">
    <property type="entry name" value="polc"/>
    <property type="match status" value="1"/>
</dbReference>
<organism evidence="17 18">
    <name type="scientific">Humibacillus xanthopallidus</name>
    <dbReference type="NCBI Taxonomy" id="412689"/>
    <lineage>
        <taxon>Bacteria</taxon>
        <taxon>Bacillati</taxon>
        <taxon>Actinomycetota</taxon>
        <taxon>Actinomycetes</taxon>
        <taxon>Micrococcales</taxon>
        <taxon>Intrasporangiaceae</taxon>
        <taxon>Humibacillus</taxon>
    </lineage>
</organism>
<keyword evidence="12" id="KW-0239">DNA-directed DNA polymerase</keyword>
<dbReference type="Pfam" id="PF02811">
    <property type="entry name" value="PHP"/>
    <property type="match status" value="1"/>
</dbReference>
<dbReference type="GO" id="GO:0003887">
    <property type="term" value="F:DNA-directed DNA polymerase activity"/>
    <property type="evidence" value="ECO:0007669"/>
    <property type="project" value="UniProtKB-KW"/>
</dbReference>
<evidence type="ECO:0000256" key="10">
    <source>
        <dbReference type="ARBA" id="ARBA00022705"/>
    </source>
</evidence>
<evidence type="ECO:0000256" key="8">
    <source>
        <dbReference type="ARBA" id="ARBA00022679"/>
    </source>
</evidence>
<evidence type="ECO:0000256" key="4">
    <source>
        <dbReference type="ARBA" id="ARBA00012417"/>
    </source>
</evidence>
<dbReference type="CDD" id="cd04485">
    <property type="entry name" value="DnaE_OBF"/>
    <property type="match status" value="1"/>
</dbReference>
<feature type="region of interest" description="Disordered" evidence="15">
    <location>
        <begin position="1009"/>
        <end position="1029"/>
    </location>
</feature>
<dbReference type="EMBL" id="VFQF01000001">
    <property type="protein sequence ID" value="TQN47585.1"/>
    <property type="molecule type" value="Genomic_DNA"/>
</dbReference>
<name>A0A543PU20_9MICO</name>
<dbReference type="InterPro" id="IPR004365">
    <property type="entry name" value="NA-bd_OB_tRNA"/>
</dbReference>
<evidence type="ECO:0000313" key="18">
    <source>
        <dbReference type="Proteomes" id="UP000320085"/>
    </source>
</evidence>
<evidence type="ECO:0000259" key="16">
    <source>
        <dbReference type="SMART" id="SM00481"/>
    </source>
</evidence>
<dbReference type="PANTHER" id="PTHR32294:SF4">
    <property type="entry name" value="ERROR-PRONE DNA POLYMERASE"/>
    <property type="match status" value="1"/>
</dbReference>
<keyword evidence="13" id="KW-0234">DNA repair</keyword>
<dbReference type="GO" id="GO:0006281">
    <property type="term" value="P:DNA repair"/>
    <property type="evidence" value="ECO:0007669"/>
    <property type="project" value="UniProtKB-KW"/>
</dbReference>
<dbReference type="InterPro" id="IPR004805">
    <property type="entry name" value="DnaE2/DnaE/PolC"/>
</dbReference>
<keyword evidence="11" id="KW-0227">DNA damage</keyword>
<dbReference type="GO" id="GO:0005737">
    <property type="term" value="C:cytoplasm"/>
    <property type="evidence" value="ECO:0007669"/>
    <property type="project" value="UniProtKB-SubCell"/>
</dbReference>
<keyword evidence="9" id="KW-0548">Nucleotidyltransferase</keyword>
<evidence type="ECO:0000256" key="3">
    <source>
        <dbReference type="ARBA" id="ARBA00009496"/>
    </source>
</evidence>
<evidence type="ECO:0000256" key="9">
    <source>
        <dbReference type="ARBA" id="ARBA00022695"/>
    </source>
</evidence>
<comment type="caution">
    <text evidence="17">The sequence shown here is derived from an EMBL/GenBank/DDBJ whole genome shotgun (WGS) entry which is preliminary data.</text>
</comment>
<evidence type="ECO:0000256" key="7">
    <source>
        <dbReference type="ARBA" id="ARBA00022490"/>
    </source>
</evidence>
<dbReference type="Pfam" id="PF17657">
    <property type="entry name" value="DNA_pol3_finger"/>
    <property type="match status" value="1"/>
</dbReference>
<dbReference type="GO" id="GO:0006260">
    <property type="term" value="P:DNA replication"/>
    <property type="evidence" value="ECO:0007669"/>
    <property type="project" value="UniProtKB-KW"/>
</dbReference>
<reference evidence="17 18" key="1">
    <citation type="submission" date="2019-06" db="EMBL/GenBank/DDBJ databases">
        <title>Sequencing the genomes of 1000 actinobacteria strains.</title>
        <authorList>
            <person name="Klenk H.-P."/>
        </authorList>
    </citation>
    <scope>NUCLEOTIDE SEQUENCE [LARGE SCALE GENOMIC DNA]</scope>
    <source>
        <strain evidence="17 18">DSM 21776</strain>
    </source>
</reference>
<accession>A0A543PU20</accession>
<comment type="catalytic activity">
    <reaction evidence="14">
        <text>DNA(n) + a 2'-deoxyribonucleoside 5'-triphosphate = DNA(n+1) + diphosphate</text>
        <dbReference type="Rhea" id="RHEA:22508"/>
        <dbReference type="Rhea" id="RHEA-COMP:17339"/>
        <dbReference type="Rhea" id="RHEA-COMP:17340"/>
        <dbReference type="ChEBI" id="CHEBI:33019"/>
        <dbReference type="ChEBI" id="CHEBI:61560"/>
        <dbReference type="ChEBI" id="CHEBI:173112"/>
        <dbReference type="EC" id="2.7.7.7"/>
    </reaction>
</comment>
<dbReference type="InterPro" id="IPR004013">
    <property type="entry name" value="PHP_dom"/>
</dbReference>
<dbReference type="EC" id="2.7.7.7" evidence="4"/>
<dbReference type="Gene3D" id="1.10.10.1600">
    <property type="entry name" value="Bacterial DNA polymerase III alpha subunit, thumb domain"/>
    <property type="match status" value="1"/>
</dbReference>
<evidence type="ECO:0000256" key="2">
    <source>
        <dbReference type="ARBA" id="ARBA00007391"/>
    </source>
</evidence>
<gene>
    <name evidence="17" type="ORF">FHX52_0688</name>
</gene>
<dbReference type="GO" id="GO:0008408">
    <property type="term" value="F:3'-5' exonuclease activity"/>
    <property type="evidence" value="ECO:0007669"/>
    <property type="project" value="InterPro"/>
</dbReference>
<comment type="subcellular location">
    <subcellularLocation>
        <location evidence="1">Cytoplasm</location>
    </subcellularLocation>
</comment>
<dbReference type="InterPro" id="IPR040982">
    <property type="entry name" value="DNA_pol3_finger"/>
</dbReference>
<dbReference type="PANTHER" id="PTHR32294">
    <property type="entry name" value="DNA POLYMERASE III SUBUNIT ALPHA"/>
    <property type="match status" value="1"/>
</dbReference>
<evidence type="ECO:0000256" key="11">
    <source>
        <dbReference type="ARBA" id="ARBA00022763"/>
    </source>
</evidence>
<dbReference type="InterPro" id="IPR011708">
    <property type="entry name" value="DNA_pol3_alpha_NTPase_dom"/>
</dbReference>
<dbReference type="InterPro" id="IPR029460">
    <property type="entry name" value="DNAPol_HHH"/>
</dbReference>
<dbReference type="InterPro" id="IPR041931">
    <property type="entry name" value="DNA_pol3_alpha_thumb_dom"/>
</dbReference>
<evidence type="ECO:0000256" key="13">
    <source>
        <dbReference type="ARBA" id="ARBA00023204"/>
    </source>
</evidence>
<evidence type="ECO:0000256" key="15">
    <source>
        <dbReference type="SAM" id="MobiDB-lite"/>
    </source>
</evidence>
<comment type="similarity">
    <text evidence="3">Belongs to the DNA polymerase type-C family. DnaE subfamily.</text>
</comment>
<proteinExistence type="inferred from homology"/>
<dbReference type="InterPro" id="IPR003141">
    <property type="entry name" value="Pol/His_phosphatase_N"/>
</dbReference>
<dbReference type="SUPFAM" id="SSF89550">
    <property type="entry name" value="PHP domain-like"/>
    <property type="match status" value="1"/>
</dbReference>
<keyword evidence="8" id="KW-0808">Transferase</keyword>
<feature type="region of interest" description="Disordered" evidence="15">
    <location>
        <begin position="1290"/>
        <end position="1312"/>
    </location>
</feature>
<evidence type="ECO:0000256" key="12">
    <source>
        <dbReference type="ARBA" id="ARBA00022932"/>
    </source>
</evidence>
<comment type="similarity">
    <text evidence="2">Belongs to the DNA polymerase type-C family. DnaE2 subfamily.</text>
</comment>
<keyword evidence="7" id="KW-0963">Cytoplasm</keyword>
<dbReference type="Pfam" id="PF01336">
    <property type="entry name" value="tRNA_anti-codon"/>
    <property type="match status" value="1"/>
</dbReference>
<dbReference type="Proteomes" id="UP000320085">
    <property type="component" value="Unassembled WGS sequence"/>
</dbReference>
<sequence length="1312" mass="140146">MHLHVASGYSMRYGTAKPHQLVERAAAWGQPALALTDRDGLYGAVKFVRACMEHGLAPILGVDLALEPPLRERGRPGRQVRTPVRGGALVDPRLPRVTVLARGSGGPLGLAPGEGWAALCRLVTATHLRGERGNPVTTADLVATHAGPQHEPGALVATHAGPQHEPGALVATHAGPQHEPGALVVLLGPDSDVGRAVLAKKHTQARAALERWVSRMPQGCVVVELVCHGGPEHLPGSLGQAGRMLALAREVGVPSIITAAVRHTDPQDAAVVDVLDAARRLVALDERHLDRVTAAGHLAPTPLMHALALDVVQVSGPGLVGGGALAREQARELLARTTGLATTCIQDPRADLGIGSVHLPEPGVLGIREGTNPHHVLARRCRESIGSRYPAHSAAELAAVSERLEDELGVIETLGYATYFLTVAQVCDLIREMGVRVAARGSGAGSIVNFLLGISGVDPMRHGLLMERFCSPLRAELPDIDIDVESARRTEIYERILDHFGGDRVTCVSMMDTYRVRHAIRDAGAALGLPPPEIDAMAKAFPHIAARNVRNALAELPELRASGLDVPRLQLMFDIVERLDGLPRHIALHPCGVVLSDSVLLDRTPVEASWLGFPMSQFDKDDVEEMGLLKLDVLGIRMQSAMAHATLEVERVDGVQIDLDDEAQVPFDDEPTFELIRSTRTLGCFQIESPGQRELIGKFGPQAFEDLIIDISLFRPGPVKSDMIVPFLNARQGWKDPSYLHPSLIPALEETEGVVVFHEQVLMIVAETTGVTLAQADEVRRALGTPDGQRRIEQWWRPAARARGYDPQAVDRIWEVLKAFASFGFCKAHAAAFALPTYQSAWLKTHHPAAFLSGVLTHDPGMYPKRLILDDARSFGIAVLGLDVNVSTGTYRFERTDDGGEAIRLSLADVHGISDAEVAQIVAGQPYSSLSDFWQRARVSRPVAERLVLAGGFDALHGIDLGGPARLDETAVGGGVRRSRSGLGRRGRVTRRDLLLHVAELDRWSSSQRRSSRRVSAASSGRRGRVTSVSTDGGIRALAAAQSQGPAPVAAAVPTQLALDLGDAPRLSATSGLPEMTGPERVRAELEVLGLDASGHVVDFYAPMLDALGVTRARDLLTGRSGREVLVAGVKVATQTPPIRSGRRVVFLTLDDATGPVDLTFFEDVQGPYAATVFHSWLLLCRGVVRRTGPRGVSIRATGAWEMSALQEAWTAGGEAGVREALAEADRAAWERAAALGEAGEAPLGVGESPEGRRVLIHASGFVQSPYADIKPAGEEVKGSRGAGALVPDLGAARQAGPPRKLWHASPGSSGH</sequence>
<dbReference type="Pfam" id="PF07733">
    <property type="entry name" value="DNA_pol3_alpha"/>
    <property type="match status" value="1"/>
</dbReference>